<keyword evidence="3" id="KW-0064">Aspartyl protease</keyword>
<keyword evidence="8" id="KW-1185">Reference proteome</keyword>
<sequence length="405" mass="43724">MVFKLDGNINPVGYVLVGAKHCLASDPSTYVLLRHFYVTMNIGDPAKPYFLSVDTGSGLAWLTCAASTGACDTCEKGTHKPYQPAPPSYTLVPCVAPLCDALHQDLDTTKHCTGTDQCDYKLTYADGASTGVLVTEKFSLPMTKAQDDRPRLAFGCGYDQGVGSAGKTTAVDGILGLGQSSVDLVSQLKDLKIITKNVIGHCFSTKGGGYLFFGEDNVPSSDLSWVPMAPRAPETPYHYSAGQATLHWDTESIGAKPMEVILDSGIPYTYFPDVLHSQLVSALKASLSNLSLAEVHDPTLPLCWKGNGPFKSVDDLKKEFKSRMSLNFGQGATMVIPPENYLIVTEQGNTCLGIFGMTGIDVFLIGGITMQDQLVIYDNEKGRLGWTRSLCDSMPISKNMPFSRI</sequence>
<feature type="domain" description="Peptidase A1" evidence="6">
    <location>
        <begin position="36"/>
        <end position="387"/>
    </location>
</feature>
<dbReference type="PROSITE" id="PS51767">
    <property type="entry name" value="PEPTIDASE_A1"/>
    <property type="match status" value="1"/>
</dbReference>
<evidence type="ECO:0000256" key="3">
    <source>
        <dbReference type="ARBA" id="ARBA00022750"/>
    </source>
</evidence>
<evidence type="ECO:0000313" key="8">
    <source>
        <dbReference type="Proteomes" id="UP000324897"/>
    </source>
</evidence>
<evidence type="ECO:0000313" key="7">
    <source>
        <dbReference type="EMBL" id="TVU26195.1"/>
    </source>
</evidence>
<protein>
    <recommendedName>
        <fullName evidence="6">Peptidase A1 domain-containing protein</fullName>
    </recommendedName>
</protein>
<comment type="similarity">
    <text evidence="1">Belongs to the peptidase A1 family.</text>
</comment>
<dbReference type="EMBL" id="RWGY01000013">
    <property type="protein sequence ID" value="TVU26195.1"/>
    <property type="molecule type" value="Genomic_DNA"/>
</dbReference>
<dbReference type="SUPFAM" id="SSF50630">
    <property type="entry name" value="Acid proteases"/>
    <property type="match status" value="1"/>
</dbReference>
<organism evidence="7 8">
    <name type="scientific">Eragrostis curvula</name>
    <name type="common">weeping love grass</name>
    <dbReference type="NCBI Taxonomy" id="38414"/>
    <lineage>
        <taxon>Eukaryota</taxon>
        <taxon>Viridiplantae</taxon>
        <taxon>Streptophyta</taxon>
        <taxon>Embryophyta</taxon>
        <taxon>Tracheophyta</taxon>
        <taxon>Spermatophyta</taxon>
        <taxon>Magnoliopsida</taxon>
        <taxon>Liliopsida</taxon>
        <taxon>Poales</taxon>
        <taxon>Poaceae</taxon>
        <taxon>PACMAD clade</taxon>
        <taxon>Chloridoideae</taxon>
        <taxon>Eragrostideae</taxon>
        <taxon>Eragrostidinae</taxon>
        <taxon>Eragrostis</taxon>
    </lineage>
</organism>
<dbReference type="InterPro" id="IPR033121">
    <property type="entry name" value="PEPTIDASE_A1"/>
</dbReference>
<dbReference type="PANTHER" id="PTHR13683:SF820">
    <property type="entry name" value="PEPTIDASE A1 DOMAIN-CONTAINING PROTEIN"/>
    <property type="match status" value="1"/>
</dbReference>
<feature type="active site" evidence="5">
    <location>
        <position position="263"/>
    </location>
</feature>
<evidence type="ECO:0000256" key="2">
    <source>
        <dbReference type="ARBA" id="ARBA00022670"/>
    </source>
</evidence>
<comment type="caution">
    <text evidence="7">The sequence shown here is derived from an EMBL/GenBank/DDBJ whole genome shotgun (WGS) entry which is preliminary data.</text>
</comment>
<dbReference type="Pfam" id="PF14543">
    <property type="entry name" value="TAXi_N"/>
    <property type="match status" value="1"/>
</dbReference>
<keyword evidence="2" id="KW-0645">Protease</keyword>
<dbReference type="GO" id="GO:0006508">
    <property type="term" value="P:proteolysis"/>
    <property type="evidence" value="ECO:0007669"/>
    <property type="project" value="UniProtKB-KW"/>
</dbReference>
<accession>A0A5J9URP7</accession>
<dbReference type="Gramene" id="TVU26195">
    <property type="protein sequence ID" value="TVU26195"/>
    <property type="gene ID" value="EJB05_28732"/>
</dbReference>
<dbReference type="InterPro" id="IPR032861">
    <property type="entry name" value="TAXi_N"/>
</dbReference>
<dbReference type="OrthoDB" id="2747330at2759"/>
<dbReference type="GO" id="GO:0004190">
    <property type="term" value="F:aspartic-type endopeptidase activity"/>
    <property type="evidence" value="ECO:0007669"/>
    <property type="project" value="UniProtKB-KW"/>
</dbReference>
<dbReference type="InterPro" id="IPR001461">
    <property type="entry name" value="Aspartic_peptidase_A1"/>
</dbReference>
<evidence type="ECO:0000256" key="4">
    <source>
        <dbReference type="ARBA" id="ARBA00022801"/>
    </source>
</evidence>
<keyword evidence="4" id="KW-0378">Hydrolase</keyword>
<evidence type="ECO:0000259" key="6">
    <source>
        <dbReference type="PROSITE" id="PS51767"/>
    </source>
</evidence>
<dbReference type="InterPro" id="IPR021109">
    <property type="entry name" value="Peptidase_aspartic_dom_sf"/>
</dbReference>
<gene>
    <name evidence="7" type="ORF">EJB05_28732</name>
</gene>
<dbReference type="AlphaFoldDB" id="A0A5J9URP7"/>
<reference evidence="7 8" key="1">
    <citation type="journal article" date="2019" name="Sci. Rep.">
        <title>A high-quality genome of Eragrostis curvula grass provides insights into Poaceae evolution and supports new strategies to enhance forage quality.</title>
        <authorList>
            <person name="Carballo J."/>
            <person name="Santos B.A.C.M."/>
            <person name="Zappacosta D."/>
            <person name="Garbus I."/>
            <person name="Selva J.P."/>
            <person name="Gallo C.A."/>
            <person name="Diaz A."/>
            <person name="Albertini E."/>
            <person name="Caccamo M."/>
            <person name="Echenique V."/>
        </authorList>
    </citation>
    <scope>NUCLEOTIDE SEQUENCE [LARGE SCALE GENOMIC DNA]</scope>
    <source>
        <strain evidence="8">cv. Victoria</strain>
        <tissue evidence="7">Leaf</tissue>
    </source>
</reference>
<dbReference type="InterPro" id="IPR032799">
    <property type="entry name" value="TAXi_C"/>
</dbReference>
<dbReference type="Proteomes" id="UP000324897">
    <property type="component" value="Chromosome 2"/>
</dbReference>
<evidence type="ECO:0000256" key="1">
    <source>
        <dbReference type="ARBA" id="ARBA00007447"/>
    </source>
</evidence>
<feature type="non-terminal residue" evidence="7">
    <location>
        <position position="1"/>
    </location>
</feature>
<name>A0A5J9URP7_9POAL</name>
<dbReference type="Pfam" id="PF14541">
    <property type="entry name" value="TAXi_C"/>
    <property type="match status" value="1"/>
</dbReference>
<dbReference type="FunFam" id="2.40.70.10:FF:000015">
    <property type="entry name" value="Aspartyl protease family protein"/>
    <property type="match status" value="1"/>
</dbReference>
<evidence type="ECO:0000256" key="5">
    <source>
        <dbReference type="PIRSR" id="PIRSR601461-1"/>
    </source>
</evidence>
<proteinExistence type="inferred from homology"/>
<dbReference type="Gene3D" id="2.40.70.10">
    <property type="entry name" value="Acid Proteases"/>
    <property type="match status" value="2"/>
</dbReference>
<feature type="active site" evidence="5">
    <location>
        <position position="54"/>
    </location>
</feature>
<dbReference type="PANTHER" id="PTHR13683">
    <property type="entry name" value="ASPARTYL PROTEASES"/>
    <property type="match status" value="1"/>
</dbReference>